<organism evidence="1">
    <name type="scientific">Salmonella enterica subsp. enterica serovar Mbandaka</name>
    <dbReference type="NCBI Taxonomy" id="192954"/>
    <lineage>
        <taxon>Bacteria</taxon>
        <taxon>Pseudomonadati</taxon>
        <taxon>Pseudomonadota</taxon>
        <taxon>Gammaproteobacteria</taxon>
        <taxon>Enterobacterales</taxon>
        <taxon>Enterobacteriaceae</taxon>
        <taxon>Salmonella</taxon>
    </lineage>
</organism>
<accession>A0A5X7EJX6</accession>
<dbReference type="EMBL" id="AAMLZP010000004">
    <property type="protein sequence ID" value="EDI7462118.1"/>
    <property type="molecule type" value="Genomic_DNA"/>
</dbReference>
<name>A0A5X7EJX6_SALET</name>
<protein>
    <submittedName>
        <fullName evidence="1">Uncharacterized protein</fullName>
    </submittedName>
</protein>
<dbReference type="AlphaFoldDB" id="A0A5X7EJX6"/>
<sequence>MSRNSENPRLNRILLRFVMNIQIHPSYFRKIVSSEPFSLMLDVAATSGSITHKAYICLAIAHFAKLLPAAVSPALEAEINRRFVMSPVCVAGGDK</sequence>
<proteinExistence type="predicted"/>
<reference evidence="1" key="1">
    <citation type="submission" date="2018-07" db="EMBL/GenBank/DDBJ databases">
        <authorList>
            <person name="Ashton P.M."/>
            <person name="Dallman T."/>
            <person name="Nair S."/>
            <person name="De Pinna E."/>
            <person name="Peters T."/>
            <person name="Grant K."/>
        </authorList>
    </citation>
    <scope>NUCLEOTIDE SEQUENCE</scope>
    <source>
        <strain evidence="1">167025</strain>
    </source>
</reference>
<gene>
    <name evidence="1" type="ORF">CGA83_03605</name>
</gene>
<evidence type="ECO:0000313" key="1">
    <source>
        <dbReference type="EMBL" id="EDI7462118.1"/>
    </source>
</evidence>
<comment type="caution">
    <text evidence="1">The sequence shown here is derived from an EMBL/GenBank/DDBJ whole genome shotgun (WGS) entry which is preliminary data.</text>
</comment>